<dbReference type="SUPFAM" id="SSF54593">
    <property type="entry name" value="Glyoxalase/Bleomycin resistance protein/Dihydroxybiphenyl dioxygenase"/>
    <property type="match status" value="1"/>
</dbReference>
<dbReference type="PROSITE" id="PS51819">
    <property type="entry name" value="VOC"/>
    <property type="match status" value="1"/>
</dbReference>
<accession>A0A109HER7</accession>
<dbReference type="Pfam" id="PF00903">
    <property type="entry name" value="Glyoxalase"/>
    <property type="match status" value="1"/>
</dbReference>
<organism evidence="2 3">
    <name type="scientific">Xanthomonas campestris pv. translucens</name>
    <dbReference type="NCBI Taxonomy" id="343"/>
    <lineage>
        <taxon>Bacteria</taxon>
        <taxon>Pseudomonadati</taxon>
        <taxon>Pseudomonadota</taxon>
        <taxon>Gammaproteobacteria</taxon>
        <taxon>Lysobacterales</taxon>
        <taxon>Lysobacteraceae</taxon>
        <taxon>Xanthomonas</taxon>
        <taxon>Xanthomonas translucens group</taxon>
    </lineage>
</organism>
<gene>
    <name evidence="2" type="ORF">ATB53_07190</name>
</gene>
<evidence type="ECO:0000313" key="2">
    <source>
        <dbReference type="EMBL" id="KWV10631.1"/>
    </source>
</evidence>
<sequence length="127" mass="14487">MHAVEPSASLELKVFVPARDFALSVEFYREVGFVAEPLGEGLVCFRHGERCAFLLQDFYEQALAHNLMLHLWVEDADAWWRRLDAADLVGRFGARVGVPEDRPWGMRDFSLHDPGGVLWRIGHALPR</sequence>
<evidence type="ECO:0000313" key="3">
    <source>
        <dbReference type="Proteomes" id="UP000055854"/>
    </source>
</evidence>
<dbReference type="Gene3D" id="3.10.180.10">
    <property type="entry name" value="2,3-Dihydroxybiphenyl 1,2-Dioxygenase, domain 1"/>
    <property type="match status" value="1"/>
</dbReference>
<proteinExistence type="predicted"/>
<dbReference type="AlphaFoldDB" id="A0A109HER7"/>
<protein>
    <submittedName>
        <fullName evidence="2">Glyoxalase</fullName>
    </submittedName>
</protein>
<dbReference type="InterPro" id="IPR029068">
    <property type="entry name" value="Glyas_Bleomycin-R_OHBP_Dase"/>
</dbReference>
<feature type="domain" description="VOC" evidence="1">
    <location>
        <begin position="1"/>
        <end position="124"/>
    </location>
</feature>
<reference evidence="2 3" key="1">
    <citation type="submission" date="2015-11" db="EMBL/GenBank/DDBJ databases">
        <title>Long Read and Single Molecule DNA Sequencing Simplifies Genome Assembly and TAL Effector Gene Analysis of Xanthomonas translucens.</title>
        <authorList>
            <person name="Peng Z."/>
            <person name="Hu Y."/>
            <person name="Xie J."/>
            <person name="Potnis N."/>
            <person name="Akhunova A."/>
            <person name="Jones J."/>
            <person name="Liu Z."/>
            <person name="White F."/>
            <person name="Liu S."/>
        </authorList>
    </citation>
    <scope>NUCLEOTIDE SEQUENCE [LARGE SCALE GENOMIC DNA]</scope>
    <source>
        <strain evidence="2 3">B1</strain>
    </source>
</reference>
<comment type="caution">
    <text evidence="2">The sequence shown here is derived from an EMBL/GenBank/DDBJ whole genome shotgun (WGS) entry which is preliminary data.</text>
</comment>
<name>A0A109HER7_XANCT</name>
<dbReference type="EMBL" id="LNTA01000382">
    <property type="protein sequence ID" value="KWV10631.1"/>
    <property type="molecule type" value="Genomic_DNA"/>
</dbReference>
<dbReference type="InterPro" id="IPR004360">
    <property type="entry name" value="Glyas_Fos-R_dOase_dom"/>
</dbReference>
<evidence type="ECO:0000259" key="1">
    <source>
        <dbReference type="PROSITE" id="PS51819"/>
    </source>
</evidence>
<dbReference type="InterPro" id="IPR037523">
    <property type="entry name" value="VOC_core"/>
</dbReference>
<dbReference type="Proteomes" id="UP000055854">
    <property type="component" value="Unassembled WGS sequence"/>
</dbReference>